<dbReference type="Proteomes" id="UP001152562">
    <property type="component" value="Unassembled WGS sequence"/>
</dbReference>
<keyword evidence="3" id="KW-1185">Reference proteome</keyword>
<proteinExistence type="predicted"/>
<name>A0A9P0TQV3_PIEBR</name>
<organism evidence="2 3">
    <name type="scientific">Pieris brassicae</name>
    <name type="common">White butterfly</name>
    <name type="synonym">Large white butterfly</name>
    <dbReference type="NCBI Taxonomy" id="7116"/>
    <lineage>
        <taxon>Eukaryota</taxon>
        <taxon>Metazoa</taxon>
        <taxon>Ecdysozoa</taxon>
        <taxon>Arthropoda</taxon>
        <taxon>Hexapoda</taxon>
        <taxon>Insecta</taxon>
        <taxon>Pterygota</taxon>
        <taxon>Neoptera</taxon>
        <taxon>Endopterygota</taxon>
        <taxon>Lepidoptera</taxon>
        <taxon>Glossata</taxon>
        <taxon>Ditrysia</taxon>
        <taxon>Papilionoidea</taxon>
        <taxon>Pieridae</taxon>
        <taxon>Pierinae</taxon>
        <taxon>Pieris</taxon>
    </lineage>
</organism>
<accession>A0A9P0TQV3</accession>
<sequence length="96" mass="10821">MCQRSAGEQRCRKRNKSGAEQKAPECSGQVDAAAQSDADLGGWPLAARQRHRTSQSAPGLQPCRLSFFPYRNAAMCRFRFIFYGRVLQRRAIALLF</sequence>
<evidence type="ECO:0000256" key="1">
    <source>
        <dbReference type="SAM" id="MobiDB-lite"/>
    </source>
</evidence>
<protein>
    <submittedName>
        <fullName evidence="2">Uncharacterized protein</fullName>
    </submittedName>
</protein>
<gene>
    <name evidence="2" type="ORF">PIBRA_LOCUS12162</name>
</gene>
<feature type="region of interest" description="Disordered" evidence="1">
    <location>
        <begin position="1"/>
        <end position="35"/>
    </location>
</feature>
<dbReference type="AlphaFoldDB" id="A0A9P0TQV3"/>
<evidence type="ECO:0000313" key="3">
    <source>
        <dbReference type="Proteomes" id="UP001152562"/>
    </source>
</evidence>
<reference evidence="2" key="1">
    <citation type="submission" date="2022-05" db="EMBL/GenBank/DDBJ databases">
        <authorList>
            <person name="Okamura Y."/>
        </authorList>
    </citation>
    <scope>NUCLEOTIDE SEQUENCE</scope>
</reference>
<comment type="caution">
    <text evidence="2">The sequence shown here is derived from an EMBL/GenBank/DDBJ whole genome shotgun (WGS) entry which is preliminary data.</text>
</comment>
<evidence type="ECO:0000313" key="2">
    <source>
        <dbReference type="EMBL" id="CAH4036358.1"/>
    </source>
</evidence>
<dbReference type="EMBL" id="CALOZG010000069">
    <property type="protein sequence ID" value="CAH4036358.1"/>
    <property type="molecule type" value="Genomic_DNA"/>
</dbReference>